<protein>
    <recommendedName>
        <fullName evidence="2">Alpha/beta hydrolase fold-3 domain-containing protein</fullName>
    </recommendedName>
</protein>
<dbReference type="SUPFAM" id="SSF53474">
    <property type="entry name" value="alpha/beta-Hydrolases"/>
    <property type="match status" value="1"/>
</dbReference>
<gene>
    <name evidence="3" type="ORF">VHA01S_031_00120</name>
</gene>
<accession>V5F452</accession>
<dbReference type="AlphaFoldDB" id="V5F452"/>
<name>V5F452_9VIBR</name>
<dbReference type="RefSeq" id="WP_023404353.1">
    <property type="nucleotide sequence ID" value="NZ_BAUJ01000031.1"/>
</dbReference>
<organism evidence="3 4">
    <name type="scientific">Vibrio halioticoli NBRC 102217</name>
    <dbReference type="NCBI Taxonomy" id="1219072"/>
    <lineage>
        <taxon>Bacteria</taxon>
        <taxon>Pseudomonadati</taxon>
        <taxon>Pseudomonadota</taxon>
        <taxon>Gammaproteobacteria</taxon>
        <taxon>Vibrionales</taxon>
        <taxon>Vibrionaceae</taxon>
        <taxon>Vibrio</taxon>
    </lineage>
</organism>
<dbReference type="eggNOG" id="COG0657">
    <property type="taxonomic scope" value="Bacteria"/>
</dbReference>
<dbReference type="InterPro" id="IPR050300">
    <property type="entry name" value="GDXG_lipolytic_enzyme"/>
</dbReference>
<keyword evidence="1" id="KW-0378">Hydrolase</keyword>
<sequence>MGALAFDEQREANPDSFALLRCDSDGFTRLTTSSQQATGSLDASFRRLLAARSLLLKGATRSSDDFGRQAVSKWARNYAGNQVCDIHEHIVSPTERLYTGQHTQGTSTLIYLHGGGMVYYGLDDFAPLMSRFASDLGVKVVALDYSKLPESTAESSITELMDAIDKHSQGTRAPMILGDSIGGLLALYAAVAKFPNRFDYAGLIYPVLALTEEHASYNQFNKGFLLDADSMRWFRSLVRPFFEAENFEPFSLTPALLNRVGHIAIYSAGQDILRDEAASFARQTMTEEVKVSHHCFEQLPHDFCLYTGKIDAAREAFEHITNDIKQRLKERHDAN</sequence>
<proteinExistence type="predicted"/>
<dbReference type="PANTHER" id="PTHR48081:SF8">
    <property type="entry name" value="ALPHA_BETA HYDROLASE FOLD-3 DOMAIN-CONTAINING PROTEIN-RELATED"/>
    <property type="match status" value="1"/>
</dbReference>
<reference evidence="3 4" key="1">
    <citation type="submission" date="2013-10" db="EMBL/GenBank/DDBJ databases">
        <authorList>
            <person name="Ichikawa N."/>
            <person name="Kimura A."/>
            <person name="Ohji S."/>
            <person name="Hosoyama A."/>
            <person name="Fujita N."/>
        </authorList>
    </citation>
    <scope>NUCLEOTIDE SEQUENCE [LARGE SCALE GENOMIC DNA]</scope>
    <source>
        <strain evidence="3 4">NBRC 102217</strain>
    </source>
</reference>
<dbReference type="Proteomes" id="UP000017800">
    <property type="component" value="Unassembled WGS sequence"/>
</dbReference>
<comment type="caution">
    <text evidence="3">The sequence shown here is derived from an EMBL/GenBank/DDBJ whole genome shotgun (WGS) entry which is preliminary data.</text>
</comment>
<reference evidence="3 4" key="2">
    <citation type="submission" date="2013-11" db="EMBL/GenBank/DDBJ databases">
        <title>Whole genome shotgun sequence of Vibrio halioticoli NBRC 102217.</title>
        <authorList>
            <person name="Isaki S."/>
            <person name="Kimura A."/>
            <person name="Ohji S."/>
            <person name="Hosoyama A."/>
            <person name="Fujita N."/>
            <person name="Hashimoto M."/>
            <person name="Hosoyama Y."/>
            <person name="Yamazoe A."/>
        </authorList>
    </citation>
    <scope>NUCLEOTIDE SEQUENCE [LARGE SCALE GENOMIC DNA]</scope>
    <source>
        <strain evidence="3 4">NBRC 102217</strain>
    </source>
</reference>
<dbReference type="Pfam" id="PF07859">
    <property type="entry name" value="Abhydrolase_3"/>
    <property type="match status" value="1"/>
</dbReference>
<evidence type="ECO:0000313" key="4">
    <source>
        <dbReference type="Proteomes" id="UP000017800"/>
    </source>
</evidence>
<evidence type="ECO:0000313" key="3">
    <source>
        <dbReference type="EMBL" id="GAD89999.1"/>
    </source>
</evidence>
<feature type="domain" description="Alpha/beta hydrolase fold-3" evidence="2">
    <location>
        <begin position="109"/>
        <end position="304"/>
    </location>
</feature>
<dbReference type="InterPro" id="IPR029058">
    <property type="entry name" value="AB_hydrolase_fold"/>
</dbReference>
<evidence type="ECO:0000259" key="2">
    <source>
        <dbReference type="Pfam" id="PF07859"/>
    </source>
</evidence>
<dbReference type="EMBL" id="BAUJ01000031">
    <property type="protein sequence ID" value="GAD89999.1"/>
    <property type="molecule type" value="Genomic_DNA"/>
</dbReference>
<dbReference type="GO" id="GO:0016787">
    <property type="term" value="F:hydrolase activity"/>
    <property type="evidence" value="ECO:0007669"/>
    <property type="project" value="UniProtKB-KW"/>
</dbReference>
<dbReference type="Gene3D" id="3.40.50.1820">
    <property type="entry name" value="alpha/beta hydrolase"/>
    <property type="match status" value="1"/>
</dbReference>
<dbReference type="InterPro" id="IPR013094">
    <property type="entry name" value="AB_hydrolase_3"/>
</dbReference>
<dbReference type="OrthoDB" id="9806180at2"/>
<evidence type="ECO:0000256" key="1">
    <source>
        <dbReference type="ARBA" id="ARBA00022801"/>
    </source>
</evidence>
<dbReference type="PANTHER" id="PTHR48081">
    <property type="entry name" value="AB HYDROLASE SUPERFAMILY PROTEIN C4A8.06C"/>
    <property type="match status" value="1"/>
</dbReference>
<keyword evidence="4" id="KW-1185">Reference proteome</keyword>